<evidence type="ECO:0000313" key="2">
    <source>
        <dbReference type="Proteomes" id="UP000645828"/>
    </source>
</evidence>
<dbReference type="GO" id="GO:0005085">
    <property type="term" value="F:guanyl-nucleotide exchange factor activity"/>
    <property type="evidence" value="ECO:0007669"/>
    <property type="project" value="InterPro"/>
</dbReference>
<dbReference type="PANTHER" id="PTHR23113:SF35">
    <property type="entry name" value="RAL GUANINE NUCLEOTIDE DISSOCIATION STIMULATOR"/>
    <property type="match status" value="1"/>
</dbReference>
<proteinExistence type="predicted"/>
<dbReference type="SUPFAM" id="SSF48366">
    <property type="entry name" value="Ras GEF"/>
    <property type="match status" value="1"/>
</dbReference>
<sequence length="183" mass="21183">MSRMPDRPAKLGALGINVQRVWKRRQQQQPQLRQPFFRSDPEWGLYSWRQCVCGGRARGTYTPMSYSWPLRCLGGLWCSPRGVVPFLGTFLTDLFMLDTAMEEYLEGNEVNHRKKNKEYRVLTEILLLQVAADRYHIEPEQPFRAWFQAGTWLSEDESYTLSCQLEPRACPQTGGAGRSHPQA</sequence>
<keyword evidence="2" id="KW-1185">Reference proteome</keyword>
<dbReference type="GO" id="GO:0007265">
    <property type="term" value="P:Ras protein signal transduction"/>
    <property type="evidence" value="ECO:0007669"/>
    <property type="project" value="TreeGrafter"/>
</dbReference>
<organism evidence="1 2">
    <name type="scientific">Nyctereutes procyonoides</name>
    <name type="common">Raccoon dog</name>
    <name type="synonym">Canis procyonoides</name>
    <dbReference type="NCBI Taxonomy" id="34880"/>
    <lineage>
        <taxon>Eukaryota</taxon>
        <taxon>Metazoa</taxon>
        <taxon>Chordata</taxon>
        <taxon>Craniata</taxon>
        <taxon>Vertebrata</taxon>
        <taxon>Euteleostomi</taxon>
        <taxon>Mammalia</taxon>
        <taxon>Eutheria</taxon>
        <taxon>Laurasiatheria</taxon>
        <taxon>Carnivora</taxon>
        <taxon>Caniformia</taxon>
        <taxon>Canidae</taxon>
        <taxon>Nyctereutes</taxon>
    </lineage>
</organism>
<protein>
    <submittedName>
        <fullName evidence="1">(raccoon dog) hypothetical protein</fullName>
    </submittedName>
</protein>
<dbReference type="PANTHER" id="PTHR23113">
    <property type="entry name" value="GUANINE NUCLEOTIDE EXCHANGE FACTOR"/>
    <property type="match status" value="1"/>
</dbReference>
<gene>
    <name evidence="1" type="ORF">NYPRO_LOCUS1798</name>
</gene>
<dbReference type="InterPro" id="IPR023578">
    <property type="entry name" value="Ras_GEF_dom_sf"/>
</dbReference>
<name>A0A811Y0H0_NYCPR</name>
<dbReference type="AlphaFoldDB" id="A0A811Y0H0"/>
<evidence type="ECO:0000313" key="1">
    <source>
        <dbReference type="EMBL" id="CAD7669004.1"/>
    </source>
</evidence>
<dbReference type="InterPro" id="IPR008937">
    <property type="entry name" value="Ras-like_GEF"/>
</dbReference>
<reference evidence="1" key="1">
    <citation type="submission" date="2020-12" db="EMBL/GenBank/DDBJ databases">
        <authorList>
            <consortium name="Molecular Ecology Group"/>
        </authorList>
    </citation>
    <scope>NUCLEOTIDE SEQUENCE</scope>
    <source>
        <strain evidence="1">TBG_1078</strain>
    </source>
</reference>
<dbReference type="Proteomes" id="UP000645828">
    <property type="component" value="Unassembled WGS sequence"/>
</dbReference>
<dbReference type="EMBL" id="CAJHUB010000650">
    <property type="protein sequence ID" value="CAD7669004.1"/>
    <property type="molecule type" value="Genomic_DNA"/>
</dbReference>
<dbReference type="GO" id="GO:0005886">
    <property type="term" value="C:plasma membrane"/>
    <property type="evidence" value="ECO:0007669"/>
    <property type="project" value="TreeGrafter"/>
</dbReference>
<accession>A0A811Y0H0</accession>
<dbReference type="Gene3D" id="1.10.840.10">
    <property type="entry name" value="Ras guanine-nucleotide exchange factors catalytic domain"/>
    <property type="match status" value="1"/>
</dbReference>
<dbReference type="InterPro" id="IPR036964">
    <property type="entry name" value="RASGEF_cat_dom_sf"/>
</dbReference>
<comment type="caution">
    <text evidence="1">The sequence shown here is derived from an EMBL/GenBank/DDBJ whole genome shotgun (WGS) entry which is preliminary data.</text>
</comment>